<reference evidence="3 4" key="1">
    <citation type="submission" date="2016-11" db="EMBL/GenBank/DDBJ databases">
        <title>Study of marine rhodopsin-containing bacteria.</title>
        <authorList>
            <person name="Yoshizawa S."/>
            <person name="Kumagai Y."/>
            <person name="Kogure K."/>
        </authorList>
    </citation>
    <scope>NUCLEOTIDE SEQUENCE [LARGE SCALE GENOMIC DNA]</scope>
    <source>
        <strain evidence="3 4">SAORIC-28</strain>
    </source>
</reference>
<feature type="domain" description="7(1) septoil knot" evidence="2">
    <location>
        <begin position="34"/>
        <end position="105"/>
    </location>
</feature>
<accession>A0A271J2X0</accession>
<feature type="signal peptide" evidence="1">
    <location>
        <begin position="1"/>
        <end position="27"/>
    </location>
</feature>
<name>A0A271J2X0_9BACT</name>
<keyword evidence="4" id="KW-1185">Reference proteome</keyword>
<protein>
    <recommendedName>
        <fullName evidence="2">7(1) septoil knot domain-containing protein</fullName>
    </recommendedName>
</protein>
<evidence type="ECO:0000259" key="2">
    <source>
        <dbReference type="Pfam" id="PF19647"/>
    </source>
</evidence>
<evidence type="ECO:0000313" key="4">
    <source>
        <dbReference type="Proteomes" id="UP000216339"/>
    </source>
</evidence>
<dbReference type="InterPro" id="IPR046148">
    <property type="entry name" value="Septknot"/>
</dbReference>
<evidence type="ECO:0000256" key="1">
    <source>
        <dbReference type="SAM" id="SignalP"/>
    </source>
</evidence>
<proteinExistence type="predicted"/>
<evidence type="ECO:0000313" key="3">
    <source>
        <dbReference type="EMBL" id="PAP77394.1"/>
    </source>
</evidence>
<organism evidence="3 4">
    <name type="scientific">Rubrivirga marina</name>
    <dbReference type="NCBI Taxonomy" id="1196024"/>
    <lineage>
        <taxon>Bacteria</taxon>
        <taxon>Pseudomonadati</taxon>
        <taxon>Rhodothermota</taxon>
        <taxon>Rhodothermia</taxon>
        <taxon>Rhodothermales</taxon>
        <taxon>Rubricoccaceae</taxon>
        <taxon>Rubrivirga</taxon>
    </lineage>
</organism>
<dbReference type="EMBL" id="MQWD01000001">
    <property type="protein sequence ID" value="PAP77394.1"/>
    <property type="molecule type" value="Genomic_DNA"/>
</dbReference>
<feature type="chain" id="PRO_5012492972" description="7(1) septoil knot domain-containing protein" evidence="1">
    <location>
        <begin position="28"/>
        <end position="108"/>
    </location>
</feature>
<gene>
    <name evidence="3" type="ORF">BSZ37_13585</name>
</gene>
<dbReference type="Pfam" id="PF19647">
    <property type="entry name" value="Septknot"/>
    <property type="match status" value="1"/>
</dbReference>
<comment type="caution">
    <text evidence="3">The sequence shown here is derived from an EMBL/GenBank/DDBJ whole genome shotgun (WGS) entry which is preliminary data.</text>
</comment>
<sequence>MGTRAASRTAMTPFWLIIALLSPFAESDDCPGAAKLYGRIEVVESFADCEVQAVESFPDLRVQLVDSFADDPGECQMVENFPDYTVTFVESFPDVKIEYVDSFPGPTD</sequence>
<keyword evidence="1" id="KW-0732">Signal</keyword>
<dbReference type="AlphaFoldDB" id="A0A271J2X0"/>
<dbReference type="Proteomes" id="UP000216339">
    <property type="component" value="Unassembled WGS sequence"/>
</dbReference>